<dbReference type="PANTHER" id="PTHR11781:SF22">
    <property type="entry name" value="TYPE I IODOTHYRONINE DEIODINASE"/>
    <property type="match status" value="1"/>
</dbReference>
<gene>
    <name evidence="1" type="ORF">Terrestrivirus5_153</name>
</gene>
<organism evidence="1">
    <name type="scientific">Terrestrivirus sp</name>
    <dbReference type="NCBI Taxonomy" id="2487775"/>
    <lineage>
        <taxon>Viruses</taxon>
        <taxon>Varidnaviria</taxon>
        <taxon>Bamfordvirae</taxon>
        <taxon>Nucleocytoviricota</taxon>
        <taxon>Megaviricetes</taxon>
        <taxon>Imitervirales</taxon>
        <taxon>Mimiviridae</taxon>
        <taxon>Klosneuvirinae</taxon>
    </lineage>
</organism>
<dbReference type="PANTHER" id="PTHR11781">
    <property type="entry name" value="IODOTHYRONINE DEIODINASE"/>
    <property type="match status" value="1"/>
</dbReference>
<accession>A0A3G4ZQR0</accession>
<dbReference type="InterPro" id="IPR000643">
    <property type="entry name" value="Iodothyronine_deiodinase"/>
</dbReference>
<name>A0A3G4ZQR0_9VIRU</name>
<dbReference type="Pfam" id="PF00837">
    <property type="entry name" value="T4_deiodinase"/>
    <property type="match status" value="1"/>
</dbReference>
<dbReference type="GO" id="GO:0004800">
    <property type="term" value="F:thyroxine 5'-deiodinase activity"/>
    <property type="evidence" value="ECO:0007669"/>
    <property type="project" value="InterPro"/>
</dbReference>
<dbReference type="EMBL" id="MK071983">
    <property type="protein sequence ID" value="AYV76331.1"/>
    <property type="molecule type" value="Genomic_DNA"/>
</dbReference>
<evidence type="ECO:0000313" key="1">
    <source>
        <dbReference type="EMBL" id="AYV76331.1"/>
    </source>
</evidence>
<dbReference type="Gene3D" id="3.40.30.10">
    <property type="entry name" value="Glutaredoxin"/>
    <property type="match status" value="1"/>
</dbReference>
<protein>
    <submittedName>
        <fullName evidence="1">Iodothyronine deiodinase</fullName>
    </submittedName>
</protein>
<sequence>MFIIYINEAHAADVWNIGESAGVINYSHKEIKQRIQYAIKFRNTFELEIPIYCDNMNNDAESKYASWPFRYYVISNNKTIKFIGQPEESYFDITELFNFLNKK</sequence>
<proteinExistence type="predicted"/>
<reference evidence="1" key="1">
    <citation type="submission" date="2018-10" db="EMBL/GenBank/DDBJ databases">
        <title>Hidden diversity of soil giant viruses.</title>
        <authorList>
            <person name="Schulz F."/>
            <person name="Alteio L."/>
            <person name="Goudeau D."/>
            <person name="Ryan E.M."/>
            <person name="Malmstrom R.R."/>
            <person name="Blanchard J."/>
            <person name="Woyke T."/>
        </authorList>
    </citation>
    <scope>NUCLEOTIDE SEQUENCE</scope>
    <source>
        <strain evidence="1">TEV1</strain>
    </source>
</reference>